<keyword evidence="2" id="KW-1185">Reference proteome</keyword>
<dbReference type="OrthoDB" id="2426596at2"/>
<dbReference type="EMBL" id="BAHD01000026">
    <property type="protein sequence ID" value="GAB95803.1"/>
    <property type="molecule type" value="Genomic_DNA"/>
</dbReference>
<accession>K6VHX9</accession>
<evidence type="ECO:0000313" key="2">
    <source>
        <dbReference type="Proteomes" id="UP000008366"/>
    </source>
</evidence>
<proteinExistence type="predicted"/>
<dbReference type="STRING" id="1184609.KILIM_026_00740"/>
<dbReference type="RefSeq" id="WP_006592335.1">
    <property type="nucleotide sequence ID" value="NZ_BAHD01000026.1"/>
</dbReference>
<sequence length="135" mass="15440">MARSRGPPAPALTDASGTWCHLARRAEIHQQPPDWQSPWVALEYDREHLLFEGTLDDVLDEPPGWDHDHWWNPAWAYLWAIDESWLTTTGIDAYSTYVLGPLPLIDDILADERLIAHRVDRDVPLPMPTAPDQEP</sequence>
<name>K6VHX9_9MICO</name>
<comment type="caution">
    <text evidence="1">The sequence shown here is derived from an EMBL/GenBank/DDBJ whole genome shotgun (WGS) entry which is preliminary data.</text>
</comment>
<evidence type="ECO:0000313" key="1">
    <source>
        <dbReference type="EMBL" id="GAB95803.1"/>
    </source>
</evidence>
<organism evidence="1 2">
    <name type="scientific">Kineosphaera limosa NBRC 100340</name>
    <dbReference type="NCBI Taxonomy" id="1184609"/>
    <lineage>
        <taxon>Bacteria</taxon>
        <taxon>Bacillati</taxon>
        <taxon>Actinomycetota</taxon>
        <taxon>Actinomycetes</taxon>
        <taxon>Micrococcales</taxon>
        <taxon>Dermatophilaceae</taxon>
        <taxon>Kineosphaera</taxon>
    </lineage>
</organism>
<dbReference type="Proteomes" id="UP000008366">
    <property type="component" value="Unassembled WGS sequence"/>
</dbReference>
<reference evidence="1 2" key="1">
    <citation type="submission" date="2012-08" db="EMBL/GenBank/DDBJ databases">
        <title>Whole genome shotgun sequence of Kineosphaera limosa NBRC 100340.</title>
        <authorList>
            <person name="Yoshida I."/>
            <person name="Isaki S."/>
            <person name="Hosoyama A."/>
            <person name="Tsuchikane K."/>
            <person name="Katsumata H."/>
            <person name="Ando Y."/>
            <person name="Ohji S."/>
            <person name="Hamada M."/>
            <person name="Tamura T."/>
            <person name="Yamazoe A."/>
            <person name="Yamazaki S."/>
            <person name="Fujita N."/>
        </authorList>
    </citation>
    <scope>NUCLEOTIDE SEQUENCE [LARGE SCALE GENOMIC DNA]</scope>
    <source>
        <strain evidence="1 2">NBRC 100340</strain>
    </source>
</reference>
<protein>
    <submittedName>
        <fullName evidence="1">Uncharacterized protein</fullName>
    </submittedName>
</protein>
<gene>
    <name evidence="1" type="ORF">KILIM_026_00740</name>
</gene>
<dbReference type="AlphaFoldDB" id="K6VHX9"/>